<organism evidence="2 3">
    <name type="scientific">Arachnia propionica</name>
    <dbReference type="NCBI Taxonomy" id="1750"/>
    <lineage>
        <taxon>Bacteria</taxon>
        <taxon>Bacillati</taxon>
        <taxon>Actinomycetota</taxon>
        <taxon>Actinomycetes</taxon>
        <taxon>Propionibacteriales</taxon>
        <taxon>Propionibacteriaceae</taxon>
        <taxon>Arachnia</taxon>
    </lineage>
</organism>
<accession>A0A3P1TD64</accession>
<comment type="caution">
    <text evidence="2">The sequence shown here is derived from an EMBL/GenBank/DDBJ whole genome shotgun (WGS) entry which is preliminary data.</text>
</comment>
<feature type="region of interest" description="Disordered" evidence="1">
    <location>
        <begin position="59"/>
        <end position="84"/>
    </location>
</feature>
<evidence type="ECO:0000313" key="2">
    <source>
        <dbReference type="EMBL" id="RRD07392.1"/>
    </source>
</evidence>
<gene>
    <name evidence="2" type="ORF">EII34_02630</name>
</gene>
<feature type="region of interest" description="Disordered" evidence="1">
    <location>
        <begin position="1"/>
        <end position="41"/>
    </location>
</feature>
<dbReference type="OrthoDB" id="9886147at2"/>
<evidence type="ECO:0000313" key="3">
    <source>
        <dbReference type="Proteomes" id="UP000280819"/>
    </source>
</evidence>
<dbReference type="AlphaFoldDB" id="A0A3P1TD64"/>
<sequence>MQPLGRPTVHQDGAHVGDGKVWDTDEHRRDTPLQPSPGSRCCEQAVARHVVLEEVMGVDAEDPDGSEHDRALSSHVLLRRGGST</sequence>
<evidence type="ECO:0000256" key="1">
    <source>
        <dbReference type="SAM" id="MobiDB-lite"/>
    </source>
</evidence>
<protein>
    <submittedName>
        <fullName evidence="2">Uncharacterized protein</fullName>
    </submittedName>
</protein>
<dbReference type="Proteomes" id="UP000280819">
    <property type="component" value="Unassembled WGS sequence"/>
</dbReference>
<dbReference type="EMBL" id="RQZG01000001">
    <property type="protein sequence ID" value="RRD07392.1"/>
    <property type="molecule type" value="Genomic_DNA"/>
</dbReference>
<proteinExistence type="predicted"/>
<reference evidence="2 3" key="1">
    <citation type="submission" date="2018-11" db="EMBL/GenBank/DDBJ databases">
        <title>Genomes From Bacteria Associated with the Canine Oral Cavity: a Test Case for Automated Genome-Based Taxonomic Assignment.</title>
        <authorList>
            <person name="Coil D.A."/>
            <person name="Jospin G."/>
            <person name="Darling A.E."/>
            <person name="Wallis C."/>
            <person name="Davis I.J."/>
            <person name="Harris S."/>
            <person name="Eisen J.A."/>
            <person name="Holcombe L.J."/>
            <person name="O'Flynn C."/>
        </authorList>
    </citation>
    <scope>NUCLEOTIDE SEQUENCE [LARGE SCALE GENOMIC DNA]</scope>
    <source>
        <strain evidence="2 3">OH887_COT-365</strain>
    </source>
</reference>
<name>A0A3P1TD64_9ACTN</name>
<feature type="compositionally biased region" description="Basic and acidic residues" evidence="1">
    <location>
        <begin position="12"/>
        <end position="31"/>
    </location>
</feature>